<dbReference type="Gene3D" id="2.70.98.40">
    <property type="entry name" value="Glycoside hydrolase, family 65, N-terminal domain"/>
    <property type="match status" value="1"/>
</dbReference>
<sequence length="804" mass="88477">MMIVDDAFPVEPWLVRETELCLDLLPQTESLFALSNGHIGLRGNLDEGEPYGLPGTYLNGFYEIRPLPYAEAGFGYPEDGQSIVDVTNGKLIRLLVEDEPFDVRYGDLLSHERILDMRAGTLTRTAEWCSPAGKRVKVTSVRLVSLAQRGLAAIEYVVEAVGDDVRVTLQSELVANEDQPATSGDPRVAAVLVNPLEPIQHEVSDRGALLIHRTRSSGLMLAAAMDHAVDAPGRVDFDGDAGADWARTTVVCGLKSGERLRIVKYLAYGWSSLRSRPALRDQAAAAIAAARYTGWQGLLDEQRAYLDAFWDCADVEVDGDADCQQAVRFGLFHVMQASARAERRAIAGKGLTGTGYDGHTFWDSEGYVLPVLTYTAPHAAADALRWRASTLDLARSRARELDLAGASFPWRTIAGEECSAYWPAGTAAFHVNADIAMAFERYRVVTGDDSLEKSCGLAVLVDTARLWLSLGHHDRHGAWRIDGVTGPDEYTAVVRDNVFTNLMAAANLRTAADACTRHPDLACELGVGTEETAAWRDAADAVHIPYDHELGVHPQCEGFTTLREWDFTANTEYPLLLHEPYVRLYPAQVIKQADLVLAMHWQSHAFTAEQKARNVDYYERRTTRDSSLSACTQAVMCAEVGHLELAHDYAYEAALIDLRNLHHNTGDGLHLASLAGSWTALVAGFGGLRDDEGVLALDPHLPSGISRLRFRLRWRDFRVTVEATHTSVTYTLRDGPHTTLTIRHAGEPLEITTDSPTRAPVRPRTPLLPPPPQPAGREPLRRHVQGHTSSREPMITVRSSGRPK</sequence>
<keyword evidence="2 10" id="KW-0378">Hydrolase</keyword>
<dbReference type="InterPro" id="IPR017045">
    <property type="entry name" value="Malt_Pase/Glycosyl_Hdrlase"/>
</dbReference>
<feature type="compositionally biased region" description="Low complexity" evidence="6">
    <location>
        <begin position="756"/>
        <end position="765"/>
    </location>
</feature>
<dbReference type="Pfam" id="PF03636">
    <property type="entry name" value="Glyco_hydro_65N"/>
    <property type="match status" value="1"/>
</dbReference>
<dbReference type="OrthoDB" id="9816160at2"/>
<evidence type="ECO:0000256" key="3">
    <source>
        <dbReference type="ARBA" id="ARBA00023295"/>
    </source>
</evidence>
<dbReference type="PANTHER" id="PTHR11051">
    <property type="entry name" value="GLYCOSYL HYDROLASE-RELATED"/>
    <property type="match status" value="1"/>
</dbReference>
<dbReference type="STRING" id="710421.Mycch_5093"/>
<dbReference type="eggNOG" id="COG1554">
    <property type="taxonomic scope" value="Bacteria"/>
</dbReference>
<dbReference type="Gene3D" id="1.50.10.10">
    <property type="match status" value="1"/>
</dbReference>
<dbReference type="SUPFAM" id="SSF74650">
    <property type="entry name" value="Galactose mutarotase-like"/>
    <property type="match status" value="1"/>
</dbReference>
<dbReference type="GO" id="GO:0016757">
    <property type="term" value="F:glycosyltransferase activity"/>
    <property type="evidence" value="ECO:0007669"/>
    <property type="project" value="UniProtKB-ARBA"/>
</dbReference>
<dbReference type="SUPFAM" id="SSF48208">
    <property type="entry name" value="Six-hairpin glycosidases"/>
    <property type="match status" value="1"/>
</dbReference>
<dbReference type="AlphaFoldDB" id="I4BR72"/>
<comment type="similarity">
    <text evidence="1">Belongs to the glycosyl hydrolase 65 family.</text>
</comment>
<feature type="domain" description="Glycoside hydrolase family 65 C-terminal" evidence="8">
    <location>
        <begin position="688"/>
        <end position="750"/>
    </location>
</feature>
<dbReference type="GO" id="GO:0004553">
    <property type="term" value="F:hydrolase activity, hydrolyzing O-glycosyl compounds"/>
    <property type="evidence" value="ECO:0007669"/>
    <property type="project" value="TreeGrafter"/>
</dbReference>
<evidence type="ECO:0000256" key="5">
    <source>
        <dbReference type="PIRSR" id="PIRSR036289-51"/>
    </source>
</evidence>
<feature type="domain" description="Glycoside hydrolase family 65 N-terminal" evidence="9">
    <location>
        <begin position="17"/>
        <end position="271"/>
    </location>
</feature>
<feature type="binding site" evidence="5">
    <location>
        <begin position="362"/>
        <end position="363"/>
    </location>
    <ligand>
        <name>substrate</name>
    </ligand>
</feature>
<dbReference type="Gene3D" id="2.60.420.10">
    <property type="entry name" value="Maltose phosphorylase, domain 3"/>
    <property type="match status" value="1"/>
</dbReference>
<dbReference type="InterPro" id="IPR005195">
    <property type="entry name" value="Glyco_hydro_65_M"/>
</dbReference>
<evidence type="ECO:0000259" key="9">
    <source>
        <dbReference type="Pfam" id="PF03636"/>
    </source>
</evidence>
<dbReference type="FunFam" id="1.50.10.10:FF:000029">
    <property type="entry name" value="Family 65 glycosyl hydrolase"/>
    <property type="match status" value="1"/>
</dbReference>
<proteinExistence type="inferred from homology"/>
<dbReference type="Proteomes" id="UP000006057">
    <property type="component" value="Chromosome"/>
</dbReference>
<accession>I4BR72</accession>
<feature type="region of interest" description="Disordered" evidence="6">
    <location>
        <begin position="748"/>
        <end position="804"/>
    </location>
</feature>
<dbReference type="Pfam" id="PF03632">
    <property type="entry name" value="Glyco_hydro_65m"/>
    <property type="match status" value="1"/>
</dbReference>
<dbReference type="InterPro" id="IPR012341">
    <property type="entry name" value="6hp_glycosidase-like_sf"/>
</dbReference>
<dbReference type="GO" id="GO:0030246">
    <property type="term" value="F:carbohydrate binding"/>
    <property type="evidence" value="ECO:0007669"/>
    <property type="project" value="InterPro"/>
</dbReference>
<feature type="active site" description="Proton donor" evidence="4">
    <location>
        <position position="489"/>
    </location>
</feature>
<dbReference type="Pfam" id="PF03633">
    <property type="entry name" value="Glyco_hydro_65C"/>
    <property type="match status" value="1"/>
</dbReference>
<evidence type="ECO:0000256" key="4">
    <source>
        <dbReference type="PIRSR" id="PIRSR036289-50"/>
    </source>
</evidence>
<evidence type="ECO:0000313" key="11">
    <source>
        <dbReference type="Proteomes" id="UP000006057"/>
    </source>
</evidence>
<organism evidence="10 11">
    <name type="scientific">Mycolicibacterium chubuense (strain NBB4)</name>
    <name type="common">Mycobacterium chubuense</name>
    <dbReference type="NCBI Taxonomy" id="710421"/>
    <lineage>
        <taxon>Bacteria</taxon>
        <taxon>Bacillati</taxon>
        <taxon>Actinomycetota</taxon>
        <taxon>Actinomycetes</taxon>
        <taxon>Mycobacteriales</taxon>
        <taxon>Mycobacteriaceae</taxon>
        <taxon>Mycolicibacterium</taxon>
    </lineage>
</organism>
<reference evidence="10 11" key="1">
    <citation type="submission" date="2012-06" db="EMBL/GenBank/DDBJ databases">
        <title>Complete sequence of chromosome of Mycobacterium chubuense NBB4.</title>
        <authorList>
            <consortium name="US DOE Joint Genome Institute"/>
            <person name="Lucas S."/>
            <person name="Han J."/>
            <person name="Lapidus A."/>
            <person name="Cheng J.-F."/>
            <person name="Goodwin L."/>
            <person name="Pitluck S."/>
            <person name="Peters L."/>
            <person name="Mikhailova N."/>
            <person name="Teshima H."/>
            <person name="Detter J.C."/>
            <person name="Han C."/>
            <person name="Tapia R."/>
            <person name="Land M."/>
            <person name="Hauser L."/>
            <person name="Kyrpides N."/>
            <person name="Ivanova N."/>
            <person name="Pagani I."/>
            <person name="Mattes T."/>
            <person name="Holmes A."/>
            <person name="Rutledge P."/>
            <person name="Paulsen I."/>
            <person name="Coleman N."/>
            <person name="Woyke T."/>
        </authorList>
    </citation>
    <scope>NUCLEOTIDE SEQUENCE [LARGE SCALE GENOMIC DNA]</scope>
    <source>
        <strain evidence="10 11">NBB4</strain>
    </source>
</reference>
<evidence type="ECO:0000256" key="2">
    <source>
        <dbReference type="ARBA" id="ARBA00022801"/>
    </source>
</evidence>
<evidence type="ECO:0000256" key="6">
    <source>
        <dbReference type="SAM" id="MobiDB-lite"/>
    </source>
</evidence>
<evidence type="ECO:0000259" key="7">
    <source>
        <dbReference type="Pfam" id="PF03632"/>
    </source>
</evidence>
<dbReference type="InterPro" id="IPR011013">
    <property type="entry name" value="Gal_mutarotase_sf_dom"/>
</dbReference>
<keyword evidence="3" id="KW-0326">Glycosidase</keyword>
<dbReference type="KEGG" id="mcb:Mycch_5093"/>
<dbReference type="EMBL" id="CP003053">
    <property type="protein sequence ID" value="AFM19779.1"/>
    <property type="molecule type" value="Genomic_DNA"/>
</dbReference>
<dbReference type="PATRIC" id="fig|710421.3.peg.5076"/>
<dbReference type="FunFam" id="2.70.98.40:FF:000001">
    <property type="entry name" value="Family 65 glycosyl hydrolase"/>
    <property type="match status" value="1"/>
</dbReference>
<evidence type="ECO:0000313" key="10">
    <source>
        <dbReference type="EMBL" id="AFM19779.1"/>
    </source>
</evidence>
<dbReference type="PANTHER" id="PTHR11051:SF13">
    <property type="entry name" value="GLYCOSYL TRANSFERASE"/>
    <property type="match status" value="1"/>
</dbReference>
<evidence type="ECO:0000256" key="1">
    <source>
        <dbReference type="ARBA" id="ARBA00006768"/>
    </source>
</evidence>
<name>I4BR72_MYCCN</name>
<feature type="domain" description="Glycoside hydrolase family 65 central catalytic" evidence="7">
    <location>
        <begin position="328"/>
        <end position="679"/>
    </location>
</feature>
<dbReference type="GO" id="GO:0005975">
    <property type="term" value="P:carbohydrate metabolic process"/>
    <property type="evidence" value="ECO:0007669"/>
    <property type="project" value="InterPro"/>
</dbReference>
<protein>
    <submittedName>
        <fullName evidence="10">Trehalose/maltose hydrolase or phosphorylase</fullName>
    </submittedName>
</protein>
<dbReference type="InterPro" id="IPR005194">
    <property type="entry name" value="Glyco_hydro_65_C"/>
</dbReference>
<keyword evidence="11" id="KW-1185">Reference proteome</keyword>
<evidence type="ECO:0000259" key="8">
    <source>
        <dbReference type="Pfam" id="PF03633"/>
    </source>
</evidence>
<gene>
    <name evidence="10" type="ordered locus">Mycch_5093</name>
</gene>
<dbReference type="InterPro" id="IPR037018">
    <property type="entry name" value="GH65_N"/>
</dbReference>
<dbReference type="InterPro" id="IPR005196">
    <property type="entry name" value="Glyco_hydro_65_N"/>
</dbReference>
<dbReference type="HOGENOM" id="CLU_006285_2_2_11"/>
<dbReference type="PIRSF" id="PIRSF036289">
    <property type="entry name" value="Glycosyl_hydrolase_malt_phosph"/>
    <property type="match status" value="1"/>
</dbReference>
<dbReference type="InterPro" id="IPR008928">
    <property type="entry name" value="6-hairpin_glycosidase_sf"/>
</dbReference>
<feature type="binding site" evidence="5">
    <location>
        <begin position="591"/>
        <end position="592"/>
    </location>
    <ligand>
        <name>substrate</name>
    </ligand>
</feature>